<name>A0A0G3H3Q9_9CORY</name>
<dbReference type="AlphaFoldDB" id="A0A0G3H3Q9"/>
<protein>
    <submittedName>
        <fullName evidence="5">Putative transcriptional regulator</fullName>
    </submittedName>
</protein>
<reference evidence="5 6" key="1">
    <citation type="journal article" date="2015" name="Genome Announc.">
        <title>Complete Genome Sequence of the Type Strain Corynebacterium mustelae DSM 45274, Isolated from Various Tissues of a Male Ferret with Lethal Sepsis.</title>
        <authorList>
            <person name="Ruckert C."/>
            <person name="Eimer J."/>
            <person name="Winkler A."/>
            <person name="Tauch A."/>
        </authorList>
    </citation>
    <scope>NUCLEOTIDE SEQUENCE [LARGE SCALE GENOMIC DNA]</scope>
    <source>
        <strain evidence="5 6">DSM 45274</strain>
    </source>
</reference>
<evidence type="ECO:0000313" key="6">
    <source>
        <dbReference type="Proteomes" id="UP000035199"/>
    </source>
</evidence>
<dbReference type="PROSITE" id="PS50949">
    <property type="entry name" value="HTH_GNTR"/>
    <property type="match status" value="1"/>
</dbReference>
<sequence>MLLVIDPANTKPIYQQIIDQVVIRIAEGSLKTGDHLPVAKDLAAALGINRNTVLQAYRHLRDSGVIELRRSRGAIVLAPQTPNATVPASVEKLIDALTTACNDHAISAETVINELRKRGLT</sequence>
<dbReference type="PANTHER" id="PTHR38445:SF9">
    <property type="entry name" value="HTH-TYPE TRANSCRIPTIONAL REPRESSOR YTRA"/>
    <property type="match status" value="1"/>
</dbReference>
<keyword evidence="2" id="KW-0238">DNA-binding</keyword>
<dbReference type="InterPro" id="IPR036388">
    <property type="entry name" value="WH-like_DNA-bd_sf"/>
</dbReference>
<dbReference type="PATRIC" id="fig|571915.4.peg.2289"/>
<dbReference type="InterPro" id="IPR000524">
    <property type="entry name" value="Tscrpt_reg_HTH_GntR"/>
</dbReference>
<dbReference type="GO" id="GO:0003700">
    <property type="term" value="F:DNA-binding transcription factor activity"/>
    <property type="evidence" value="ECO:0007669"/>
    <property type="project" value="InterPro"/>
</dbReference>
<dbReference type="GO" id="GO:0003677">
    <property type="term" value="F:DNA binding"/>
    <property type="evidence" value="ECO:0007669"/>
    <property type="project" value="UniProtKB-KW"/>
</dbReference>
<reference evidence="6" key="2">
    <citation type="submission" date="2015-05" db="EMBL/GenBank/DDBJ databases">
        <title>Complete genome sequence of Corynebacterium mustelae DSM 45274, isolated from various tissues of a male ferret with lethal sepsis.</title>
        <authorList>
            <person name="Ruckert C."/>
            <person name="Albersmeier A."/>
            <person name="Winkler A."/>
            <person name="Tauch A."/>
        </authorList>
    </citation>
    <scope>NUCLEOTIDE SEQUENCE [LARGE SCALE GENOMIC DNA]</scope>
    <source>
        <strain evidence="6">DSM 45274</strain>
    </source>
</reference>
<proteinExistence type="predicted"/>
<gene>
    <name evidence="5" type="ORF">CMUST_10760</name>
</gene>
<keyword evidence="6" id="KW-1185">Reference proteome</keyword>
<keyword evidence="1" id="KW-0805">Transcription regulation</keyword>
<dbReference type="RefSeq" id="WP_047262491.1">
    <property type="nucleotide sequence ID" value="NZ_CP011542.1"/>
</dbReference>
<dbReference type="STRING" id="571915.CMUST_10760"/>
<dbReference type="OrthoDB" id="3192286at2"/>
<evidence type="ECO:0000256" key="3">
    <source>
        <dbReference type="ARBA" id="ARBA00023163"/>
    </source>
</evidence>
<dbReference type="KEGG" id="cmv:CMUST_10760"/>
<evidence type="ECO:0000259" key="4">
    <source>
        <dbReference type="PROSITE" id="PS50949"/>
    </source>
</evidence>
<organism evidence="5 6">
    <name type="scientific">Corynebacterium mustelae</name>
    <dbReference type="NCBI Taxonomy" id="571915"/>
    <lineage>
        <taxon>Bacteria</taxon>
        <taxon>Bacillati</taxon>
        <taxon>Actinomycetota</taxon>
        <taxon>Actinomycetes</taxon>
        <taxon>Mycobacteriales</taxon>
        <taxon>Corynebacteriaceae</taxon>
        <taxon>Corynebacterium</taxon>
    </lineage>
</organism>
<dbReference type="Pfam" id="PF00392">
    <property type="entry name" value="GntR"/>
    <property type="match status" value="1"/>
</dbReference>
<dbReference type="InterPro" id="IPR036390">
    <property type="entry name" value="WH_DNA-bd_sf"/>
</dbReference>
<dbReference type="CDD" id="cd07377">
    <property type="entry name" value="WHTH_GntR"/>
    <property type="match status" value="1"/>
</dbReference>
<dbReference type="EMBL" id="CP011542">
    <property type="protein sequence ID" value="AKK06468.1"/>
    <property type="molecule type" value="Genomic_DNA"/>
</dbReference>
<dbReference type="PRINTS" id="PR00035">
    <property type="entry name" value="HTHGNTR"/>
</dbReference>
<accession>A0A0G3H3Q9</accession>
<dbReference type="SMART" id="SM00345">
    <property type="entry name" value="HTH_GNTR"/>
    <property type="match status" value="1"/>
</dbReference>
<dbReference type="PANTHER" id="PTHR38445">
    <property type="entry name" value="HTH-TYPE TRANSCRIPTIONAL REPRESSOR YTRA"/>
    <property type="match status" value="1"/>
</dbReference>
<dbReference type="Proteomes" id="UP000035199">
    <property type="component" value="Chromosome"/>
</dbReference>
<keyword evidence="3" id="KW-0804">Transcription</keyword>
<dbReference type="SUPFAM" id="SSF46785">
    <property type="entry name" value="Winged helix' DNA-binding domain"/>
    <property type="match status" value="1"/>
</dbReference>
<feature type="domain" description="HTH gntR-type" evidence="4">
    <location>
        <begin position="11"/>
        <end position="79"/>
    </location>
</feature>
<evidence type="ECO:0000256" key="1">
    <source>
        <dbReference type="ARBA" id="ARBA00023015"/>
    </source>
</evidence>
<evidence type="ECO:0000256" key="2">
    <source>
        <dbReference type="ARBA" id="ARBA00023125"/>
    </source>
</evidence>
<evidence type="ECO:0000313" key="5">
    <source>
        <dbReference type="EMBL" id="AKK06468.1"/>
    </source>
</evidence>
<dbReference type="Gene3D" id="1.10.10.10">
    <property type="entry name" value="Winged helix-like DNA-binding domain superfamily/Winged helix DNA-binding domain"/>
    <property type="match status" value="1"/>
</dbReference>